<keyword evidence="2 6" id="KW-0227">DNA damage</keyword>
<comment type="caution">
    <text evidence="9">The sequence shown here is derived from an EMBL/GenBank/DDBJ whole genome shotgun (WGS) entry which is preliminary data.</text>
</comment>
<keyword evidence="4 6" id="KW-0233">DNA recombination</keyword>
<comment type="caution">
    <text evidence="6">Lacks conserved residue(s) required for the propagation of feature annotation.</text>
</comment>
<keyword evidence="1 6" id="KW-0963">Cytoplasm</keyword>
<dbReference type="Proteomes" id="UP001304461">
    <property type="component" value="Unassembled WGS sequence"/>
</dbReference>
<feature type="region of interest" description="Domain III" evidence="6">
    <location>
        <begin position="161"/>
        <end position="216"/>
    </location>
</feature>
<comment type="similarity">
    <text evidence="6">Belongs to the RuvA family.</text>
</comment>
<accession>A0ABU5RRT0</accession>
<organism evidence="9 10">
    <name type="scientific">Cyanobium gracile UHCC 0139</name>
    <dbReference type="NCBI Taxonomy" id="3110308"/>
    <lineage>
        <taxon>Bacteria</taxon>
        <taxon>Bacillati</taxon>
        <taxon>Cyanobacteriota</taxon>
        <taxon>Cyanophyceae</taxon>
        <taxon>Synechococcales</taxon>
        <taxon>Prochlorococcaceae</taxon>
        <taxon>Cyanobium</taxon>
    </lineage>
</organism>
<gene>
    <name evidence="6 9" type="primary">ruvA</name>
    <name evidence="9" type="ORF">VB738_04245</name>
</gene>
<evidence type="ECO:0000313" key="10">
    <source>
        <dbReference type="Proteomes" id="UP001304461"/>
    </source>
</evidence>
<name>A0ABU5RRT0_9CYAN</name>
<dbReference type="InterPro" id="IPR000085">
    <property type="entry name" value="RuvA"/>
</dbReference>
<comment type="subcellular location">
    <subcellularLocation>
        <location evidence="6">Cytoplasm</location>
    </subcellularLocation>
</comment>
<dbReference type="RefSeq" id="WP_323304899.1">
    <property type="nucleotide sequence ID" value="NZ_JAYGHX010000002.1"/>
</dbReference>
<comment type="domain">
    <text evidence="6">Has three domains with a flexible linker between the domains II and III and assumes an 'L' shape. Domain III is highly mobile and contacts RuvB.</text>
</comment>
<dbReference type="GO" id="GO:0003678">
    <property type="term" value="F:DNA helicase activity"/>
    <property type="evidence" value="ECO:0007669"/>
    <property type="project" value="UniProtKB-EC"/>
</dbReference>
<evidence type="ECO:0000256" key="4">
    <source>
        <dbReference type="ARBA" id="ARBA00023172"/>
    </source>
</evidence>
<protein>
    <recommendedName>
        <fullName evidence="6">Holliday junction branch migration complex subunit RuvA</fullName>
    </recommendedName>
</protein>
<evidence type="ECO:0000313" key="9">
    <source>
        <dbReference type="EMBL" id="MEA5390468.1"/>
    </source>
</evidence>
<keyword evidence="5 6" id="KW-0234">DNA repair</keyword>
<keyword evidence="10" id="KW-1185">Reference proteome</keyword>
<comment type="function">
    <text evidence="6">The RuvA-RuvB-RuvC complex processes Holliday junction (HJ) DNA during genetic recombination and DNA repair, while the RuvA-RuvB complex plays an important role in the rescue of blocked DNA replication forks via replication fork reversal (RFR). RuvA specifically binds to HJ cruciform DNA, conferring on it an open structure. The RuvB hexamer acts as an ATP-dependent pump, pulling dsDNA into and through the RuvAB complex. HJ branch migration allows RuvC to scan DNA until it finds its consensus sequence, where it cleaves and resolves the cruciform DNA.</text>
</comment>
<evidence type="ECO:0000256" key="1">
    <source>
        <dbReference type="ARBA" id="ARBA00022490"/>
    </source>
</evidence>
<dbReference type="Pfam" id="PF07499">
    <property type="entry name" value="RuvA_C"/>
    <property type="match status" value="1"/>
</dbReference>
<dbReference type="SUPFAM" id="SSF50249">
    <property type="entry name" value="Nucleic acid-binding proteins"/>
    <property type="match status" value="1"/>
</dbReference>
<dbReference type="GO" id="GO:0016787">
    <property type="term" value="F:hydrolase activity"/>
    <property type="evidence" value="ECO:0007669"/>
    <property type="project" value="UniProtKB-KW"/>
</dbReference>
<dbReference type="Gene3D" id="1.10.150.20">
    <property type="entry name" value="5' to 3' exonuclease, C-terminal subdomain"/>
    <property type="match status" value="1"/>
</dbReference>
<dbReference type="HAMAP" id="MF_00031">
    <property type="entry name" value="DNA_HJ_migration_RuvA"/>
    <property type="match status" value="1"/>
</dbReference>
<dbReference type="InterPro" id="IPR011114">
    <property type="entry name" value="RuvA_C"/>
</dbReference>
<comment type="subunit">
    <text evidence="6">Homotetramer. Forms an RuvA(8)-RuvB(12)-Holliday junction (HJ) complex. HJ DNA is sandwiched between 2 RuvA tetramers; dsDNA enters through RuvA and exits via RuvB. An RuvB hexamer assembles on each DNA strand where it exits the tetramer. Each RuvB hexamer is contacted by two RuvA subunits (via domain III) on 2 adjacent RuvB subunits; this complex drives branch migration. In the full resolvosome a probable DNA-RuvA(4)-RuvB(12)-RuvC(2) complex forms which resolves the HJ.</text>
</comment>
<dbReference type="InterPro" id="IPR036267">
    <property type="entry name" value="RuvA_C_sf"/>
</dbReference>
<dbReference type="Pfam" id="PF01330">
    <property type="entry name" value="RuvA_N"/>
    <property type="match status" value="1"/>
</dbReference>
<keyword evidence="9" id="KW-0378">Hydrolase</keyword>
<evidence type="ECO:0000256" key="6">
    <source>
        <dbReference type="HAMAP-Rule" id="MF_00031"/>
    </source>
</evidence>
<feature type="domain" description="DNA helicase Holliday junction RuvA type" evidence="7">
    <location>
        <begin position="1"/>
        <end position="66"/>
    </location>
</feature>
<reference evidence="9 10" key="1">
    <citation type="submission" date="2023-12" db="EMBL/GenBank/DDBJ databases">
        <title>Baltic Sea Cyanobacteria.</title>
        <authorList>
            <person name="Delbaje E."/>
            <person name="Fewer D.P."/>
            <person name="Shishido T.K."/>
        </authorList>
    </citation>
    <scope>NUCLEOTIDE SEQUENCE [LARGE SCALE GENOMIC DNA]</scope>
    <source>
        <strain evidence="9 10">UHCC 0139</strain>
    </source>
</reference>
<feature type="region of interest" description="Flexible linker" evidence="6">
    <location>
        <begin position="148"/>
        <end position="160"/>
    </location>
</feature>
<dbReference type="Gene3D" id="2.40.50.140">
    <property type="entry name" value="Nucleic acid-binding proteins"/>
    <property type="match status" value="1"/>
</dbReference>
<evidence type="ECO:0000256" key="5">
    <source>
        <dbReference type="ARBA" id="ARBA00023204"/>
    </source>
</evidence>
<dbReference type="InterPro" id="IPR012340">
    <property type="entry name" value="NA-bd_OB-fold"/>
</dbReference>
<dbReference type="CDD" id="cd14332">
    <property type="entry name" value="UBA_RuvA_C"/>
    <property type="match status" value="1"/>
</dbReference>
<dbReference type="SUPFAM" id="SSF46929">
    <property type="entry name" value="DNA helicase RuvA subunit, C-terminal domain"/>
    <property type="match status" value="1"/>
</dbReference>
<dbReference type="InterPro" id="IPR010994">
    <property type="entry name" value="RuvA_2-like"/>
</dbReference>
<evidence type="ECO:0000256" key="2">
    <source>
        <dbReference type="ARBA" id="ARBA00022763"/>
    </source>
</evidence>
<dbReference type="EMBL" id="JAYGHX010000002">
    <property type="protein sequence ID" value="MEA5390468.1"/>
    <property type="molecule type" value="Genomic_DNA"/>
</dbReference>
<dbReference type="Pfam" id="PF14520">
    <property type="entry name" value="HHH_5"/>
    <property type="match status" value="1"/>
</dbReference>
<keyword evidence="3 6" id="KW-0238">DNA-binding</keyword>
<dbReference type="InterPro" id="IPR013849">
    <property type="entry name" value="DNA_helicase_Holl-junc_RuvA_I"/>
</dbReference>
<proteinExistence type="inferred from homology"/>
<evidence type="ECO:0000256" key="3">
    <source>
        <dbReference type="ARBA" id="ARBA00023125"/>
    </source>
</evidence>
<dbReference type="SUPFAM" id="SSF47781">
    <property type="entry name" value="RuvA domain 2-like"/>
    <property type="match status" value="1"/>
</dbReference>
<feature type="domain" description="Holliday junction DNA helicase RuvA C-terminal" evidence="8">
    <location>
        <begin position="166"/>
        <end position="212"/>
    </location>
</feature>
<sequence>MIGWLQGRLAEPWQQAHRCGALLICQGVGYEVQLTLRQWRRLPEEGSELGLHIHHSIRDDGWTLYGFPDRRERDLFRELVAVSGVGPQMGLGLLGALEVPELVRAIVHADLRSLCLAPGVGKRTAERLAVELRARLQERFNGLVDSLEDDGEPGGALDGAPSAPCREEVQFTLVALGYEPLEIHRALRAVAAGLDASAGADDWIRESLRWLSRAVA</sequence>
<evidence type="ECO:0000259" key="7">
    <source>
        <dbReference type="Pfam" id="PF01330"/>
    </source>
</evidence>
<evidence type="ECO:0000259" key="8">
    <source>
        <dbReference type="Pfam" id="PF07499"/>
    </source>
</evidence>
<dbReference type="NCBIfam" id="TIGR00084">
    <property type="entry name" value="ruvA"/>
    <property type="match status" value="1"/>
</dbReference>